<dbReference type="Gene3D" id="3.20.20.70">
    <property type="entry name" value="Aldolase class I"/>
    <property type="match status" value="1"/>
</dbReference>
<keyword evidence="7" id="KW-1185">Reference proteome</keyword>
<dbReference type="AlphaFoldDB" id="A0A1G8P4Z0"/>
<keyword evidence="2" id="KW-0285">Flavoprotein</keyword>
<comment type="similarity">
    <text evidence="1">Belongs to the nitronate monooxygenase family. NMO class I subfamily.</text>
</comment>
<keyword evidence="5 6" id="KW-0503">Monooxygenase</keyword>
<dbReference type="OrthoDB" id="9778912at2"/>
<keyword evidence="4" id="KW-0560">Oxidoreductase</keyword>
<dbReference type="EMBL" id="FNEM01000003">
    <property type="protein sequence ID" value="SDI87366.1"/>
    <property type="molecule type" value="Genomic_DNA"/>
</dbReference>
<dbReference type="PANTHER" id="PTHR42747:SF4">
    <property type="entry name" value="BLR1330 PROTEIN"/>
    <property type="match status" value="1"/>
</dbReference>
<proteinExistence type="inferred from homology"/>
<dbReference type="Proteomes" id="UP000199527">
    <property type="component" value="Unassembled WGS sequence"/>
</dbReference>
<dbReference type="FunFam" id="3.20.20.70:FF:000210">
    <property type="entry name" value="2-nitropropane dioxygenase"/>
    <property type="match status" value="1"/>
</dbReference>
<dbReference type="PANTHER" id="PTHR42747">
    <property type="entry name" value="NITRONATE MONOOXYGENASE-RELATED"/>
    <property type="match status" value="1"/>
</dbReference>
<protein>
    <submittedName>
        <fullName evidence="6">Nitronate monooxygenase</fullName>
    </submittedName>
</protein>
<evidence type="ECO:0000256" key="1">
    <source>
        <dbReference type="ARBA" id="ARBA00009881"/>
    </source>
</evidence>
<dbReference type="InterPro" id="IPR004136">
    <property type="entry name" value="NMO"/>
</dbReference>
<dbReference type="GO" id="GO:0018580">
    <property type="term" value="F:nitronate monooxygenase activity"/>
    <property type="evidence" value="ECO:0007669"/>
    <property type="project" value="InterPro"/>
</dbReference>
<keyword evidence="3" id="KW-0288">FMN</keyword>
<sequence length="330" mass="35026">MSLPTLLQDTLQLPAVAAPMFLASGPDLVIETCKGGVVGSFPALNQRTSEGFEQWLEVINRALDDARKQPGALVAPYAVNLIVHATNPRLDADLALCVKHKVPIIITSLGAVPELVEQVHSYGGVVFHDVTNVRHAKKAVAAGVDGLIAVAAGAGGHAGTTSPFALVAEIRQFFQGTVLLAGCISCGQDIAAAQQMGADLAYMGTRFINTQEAMSSEGHKKMIQQSMSADILYTPNISGVAANFLKDSIRNAGYDPENLAPKTEVDFGQELTPGESQGDKQQGAWAEIWSAGQGVGSIKDIPTVANLLQQLKLEYQQAIAAHHDMVQRYM</sequence>
<evidence type="ECO:0000256" key="3">
    <source>
        <dbReference type="ARBA" id="ARBA00022643"/>
    </source>
</evidence>
<dbReference type="Pfam" id="PF03060">
    <property type="entry name" value="NMO"/>
    <property type="match status" value="1"/>
</dbReference>
<evidence type="ECO:0000256" key="5">
    <source>
        <dbReference type="ARBA" id="ARBA00023033"/>
    </source>
</evidence>
<dbReference type="SUPFAM" id="SSF51412">
    <property type="entry name" value="Inosine monophosphate dehydrogenase (IMPDH)"/>
    <property type="match status" value="1"/>
</dbReference>
<accession>A0A1G8P4Z0</accession>
<gene>
    <name evidence="6" type="ORF">SAMN04488540_103332</name>
</gene>
<dbReference type="InterPro" id="IPR013785">
    <property type="entry name" value="Aldolase_TIM"/>
</dbReference>
<evidence type="ECO:0000256" key="2">
    <source>
        <dbReference type="ARBA" id="ARBA00022630"/>
    </source>
</evidence>
<evidence type="ECO:0000313" key="7">
    <source>
        <dbReference type="Proteomes" id="UP000199527"/>
    </source>
</evidence>
<dbReference type="CDD" id="cd04730">
    <property type="entry name" value="NPD_like"/>
    <property type="match status" value="1"/>
</dbReference>
<organism evidence="6 7">
    <name type="scientific">Ferrimonas sediminum</name>
    <dbReference type="NCBI Taxonomy" id="718193"/>
    <lineage>
        <taxon>Bacteria</taxon>
        <taxon>Pseudomonadati</taxon>
        <taxon>Pseudomonadota</taxon>
        <taxon>Gammaproteobacteria</taxon>
        <taxon>Alteromonadales</taxon>
        <taxon>Ferrimonadaceae</taxon>
        <taxon>Ferrimonas</taxon>
    </lineage>
</organism>
<evidence type="ECO:0000313" key="6">
    <source>
        <dbReference type="EMBL" id="SDI87366.1"/>
    </source>
</evidence>
<evidence type="ECO:0000256" key="4">
    <source>
        <dbReference type="ARBA" id="ARBA00023002"/>
    </source>
</evidence>
<dbReference type="RefSeq" id="WP_090363451.1">
    <property type="nucleotide sequence ID" value="NZ_FNEM01000003.1"/>
</dbReference>
<name>A0A1G8P4Z0_9GAMM</name>
<reference evidence="7" key="1">
    <citation type="submission" date="2016-10" db="EMBL/GenBank/DDBJ databases">
        <authorList>
            <person name="Varghese N."/>
            <person name="Submissions S."/>
        </authorList>
    </citation>
    <scope>NUCLEOTIDE SEQUENCE [LARGE SCALE GENOMIC DNA]</scope>
    <source>
        <strain evidence="7">DSM 23317</strain>
    </source>
</reference>